<keyword evidence="10" id="KW-1185">Reference proteome</keyword>
<dbReference type="PANTHER" id="PTHR43791:SF50">
    <property type="entry name" value="TRANSPORTER, PUTATIVE (AFU_ORTHOLOGUE AFUA_2G00840)-RELATED"/>
    <property type="match status" value="1"/>
</dbReference>
<dbReference type="InterPro" id="IPR020846">
    <property type="entry name" value="MFS_dom"/>
</dbReference>
<evidence type="ECO:0000259" key="8">
    <source>
        <dbReference type="PROSITE" id="PS50850"/>
    </source>
</evidence>
<feature type="transmembrane region" description="Helical" evidence="7">
    <location>
        <begin position="317"/>
        <end position="335"/>
    </location>
</feature>
<feature type="transmembrane region" description="Helical" evidence="7">
    <location>
        <begin position="90"/>
        <end position="111"/>
    </location>
</feature>
<organism evidence="9 10">
    <name type="scientific">Stachybotrys elegans</name>
    <dbReference type="NCBI Taxonomy" id="80388"/>
    <lineage>
        <taxon>Eukaryota</taxon>
        <taxon>Fungi</taxon>
        <taxon>Dikarya</taxon>
        <taxon>Ascomycota</taxon>
        <taxon>Pezizomycotina</taxon>
        <taxon>Sordariomycetes</taxon>
        <taxon>Hypocreomycetidae</taxon>
        <taxon>Hypocreales</taxon>
        <taxon>Stachybotryaceae</taxon>
        <taxon>Stachybotrys</taxon>
    </lineage>
</organism>
<evidence type="ECO:0000256" key="4">
    <source>
        <dbReference type="ARBA" id="ARBA00022989"/>
    </source>
</evidence>
<dbReference type="FunFam" id="1.20.1250.20:FF:000013">
    <property type="entry name" value="MFS general substrate transporter"/>
    <property type="match status" value="1"/>
</dbReference>
<feature type="compositionally biased region" description="Basic and acidic residues" evidence="6">
    <location>
        <begin position="1"/>
        <end position="10"/>
    </location>
</feature>
<dbReference type="Proteomes" id="UP000813444">
    <property type="component" value="Unassembled WGS sequence"/>
</dbReference>
<evidence type="ECO:0000256" key="6">
    <source>
        <dbReference type="SAM" id="MobiDB-lite"/>
    </source>
</evidence>
<comment type="caution">
    <text evidence="9">The sequence shown here is derived from an EMBL/GenBank/DDBJ whole genome shotgun (WGS) entry which is preliminary data.</text>
</comment>
<evidence type="ECO:0000256" key="7">
    <source>
        <dbReference type="SAM" id="Phobius"/>
    </source>
</evidence>
<dbReference type="FunFam" id="1.20.1250.20:FF:000188">
    <property type="entry name" value="MFS general substrate transporter"/>
    <property type="match status" value="1"/>
</dbReference>
<dbReference type="GO" id="GO:0016020">
    <property type="term" value="C:membrane"/>
    <property type="evidence" value="ECO:0007669"/>
    <property type="project" value="UniProtKB-SubCell"/>
</dbReference>
<feature type="transmembrane region" description="Helical" evidence="7">
    <location>
        <begin position="179"/>
        <end position="203"/>
    </location>
</feature>
<name>A0A8K0SMG3_9HYPO</name>
<feature type="transmembrane region" description="Helical" evidence="7">
    <location>
        <begin position="45"/>
        <end position="63"/>
    </location>
</feature>
<feature type="transmembrane region" description="Helical" evidence="7">
    <location>
        <begin position="123"/>
        <end position="141"/>
    </location>
</feature>
<dbReference type="OrthoDB" id="2985014at2759"/>
<dbReference type="InterPro" id="IPR036259">
    <property type="entry name" value="MFS_trans_sf"/>
</dbReference>
<dbReference type="EMBL" id="JAGPNK010000013">
    <property type="protein sequence ID" value="KAH7309653.1"/>
    <property type="molecule type" value="Genomic_DNA"/>
</dbReference>
<keyword evidence="2" id="KW-0813">Transport</keyword>
<evidence type="ECO:0000313" key="9">
    <source>
        <dbReference type="EMBL" id="KAH7309653.1"/>
    </source>
</evidence>
<evidence type="ECO:0000256" key="3">
    <source>
        <dbReference type="ARBA" id="ARBA00022692"/>
    </source>
</evidence>
<feature type="region of interest" description="Disordered" evidence="6">
    <location>
        <begin position="1"/>
        <end position="26"/>
    </location>
</feature>
<comment type="subcellular location">
    <subcellularLocation>
        <location evidence="1">Membrane</location>
        <topology evidence="1">Multi-pass membrane protein</topology>
    </subcellularLocation>
</comment>
<accession>A0A8K0SMG3</accession>
<evidence type="ECO:0000256" key="5">
    <source>
        <dbReference type="ARBA" id="ARBA00023136"/>
    </source>
</evidence>
<dbReference type="Gene3D" id="1.20.1250.20">
    <property type="entry name" value="MFS general substrate transporter like domains"/>
    <property type="match status" value="2"/>
</dbReference>
<dbReference type="SUPFAM" id="SSF103473">
    <property type="entry name" value="MFS general substrate transporter"/>
    <property type="match status" value="1"/>
</dbReference>
<feature type="transmembrane region" description="Helical" evidence="7">
    <location>
        <begin position="373"/>
        <end position="395"/>
    </location>
</feature>
<sequence>MSNKADEEIGKAPVGAGDLSPVQSSNKVDDIPTARVTDHSAERALCWKFDIRILPVLAVMYFFNALDKGNLGNAQTVGLSDDLNFAPGEYNLVVSIFFVPFVVFAPPIAWIGKYYGAARVLPVLMFTFGSMTLLAAAAQNFSGIFALRWFLGMAESAFFPLVIYYLTTFYRRAELARRLAIFYAASNIANAFSGLLSFAVFRIESHMYAWRYLFIIEGSASVLFSLFAFWYLPRSAAEAKFLNEDEKSLAFHRIQVDSSSVVQEKFNLKDSLQIFRRPTTYGFLLIEICLGVPLQSVSLFLPQIVQRLNYSPVRTNLYTVAPNVTGAIMLLILAFSSDFTRLRFPFITLGFLFTFTGFIIYTAIDDVERQLQLAYYATFMMCWGTSAPSVLLSTWYNNNIAHEGQRVTLTSVGIPLANLMGLVSSNIFRMEDAPKYEPALIVTACFGATGALVSALLGLYMVYDNKRRNTRMGTVIDARDVPTMLLRDGPKVDKFRWFL</sequence>
<feature type="transmembrane region" description="Helical" evidence="7">
    <location>
        <begin position="209"/>
        <end position="232"/>
    </location>
</feature>
<evidence type="ECO:0000256" key="2">
    <source>
        <dbReference type="ARBA" id="ARBA00022448"/>
    </source>
</evidence>
<dbReference type="GO" id="GO:0022857">
    <property type="term" value="F:transmembrane transporter activity"/>
    <property type="evidence" value="ECO:0007669"/>
    <property type="project" value="InterPro"/>
</dbReference>
<feature type="transmembrane region" description="Helical" evidence="7">
    <location>
        <begin position="281"/>
        <end position="305"/>
    </location>
</feature>
<feature type="transmembrane region" description="Helical" evidence="7">
    <location>
        <begin position="407"/>
        <end position="428"/>
    </location>
</feature>
<reference evidence="9" key="1">
    <citation type="journal article" date="2021" name="Nat. Commun.">
        <title>Genetic determinants of endophytism in the Arabidopsis root mycobiome.</title>
        <authorList>
            <person name="Mesny F."/>
            <person name="Miyauchi S."/>
            <person name="Thiergart T."/>
            <person name="Pickel B."/>
            <person name="Atanasova L."/>
            <person name="Karlsson M."/>
            <person name="Huettel B."/>
            <person name="Barry K.W."/>
            <person name="Haridas S."/>
            <person name="Chen C."/>
            <person name="Bauer D."/>
            <person name="Andreopoulos W."/>
            <person name="Pangilinan J."/>
            <person name="LaButti K."/>
            <person name="Riley R."/>
            <person name="Lipzen A."/>
            <person name="Clum A."/>
            <person name="Drula E."/>
            <person name="Henrissat B."/>
            <person name="Kohler A."/>
            <person name="Grigoriev I.V."/>
            <person name="Martin F.M."/>
            <person name="Hacquard S."/>
        </authorList>
    </citation>
    <scope>NUCLEOTIDE SEQUENCE</scope>
    <source>
        <strain evidence="9">MPI-CAGE-CH-0235</strain>
    </source>
</reference>
<keyword evidence="4 7" id="KW-1133">Transmembrane helix</keyword>
<keyword evidence="5 7" id="KW-0472">Membrane</keyword>
<dbReference type="InterPro" id="IPR011701">
    <property type="entry name" value="MFS"/>
</dbReference>
<gene>
    <name evidence="9" type="ORF">B0I35DRAFT_84890</name>
</gene>
<feature type="transmembrane region" description="Helical" evidence="7">
    <location>
        <begin position="342"/>
        <end position="361"/>
    </location>
</feature>
<proteinExistence type="predicted"/>
<dbReference type="PANTHER" id="PTHR43791">
    <property type="entry name" value="PERMEASE-RELATED"/>
    <property type="match status" value="1"/>
</dbReference>
<dbReference type="PROSITE" id="PS50850">
    <property type="entry name" value="MFS"/>
    <property type="match status" value="1"/>
</dbReference>
<dbReference type="Pfam" id="PF07690">
    <property type="entry name" value="MFS_1"/>
    <property type="match status" value="1"/>
</dbReference>
<dbReference type="AlphaFoldDB" id="A0A8K0SMG3"/>
<feature type="domain" description="Major facilitator superfamily (MFS) profile" evidence="8">
    <location>
        <begin position="53"/>
        <end position="466"/>
    </location>
</feature>
<feature type="transmembrane region" description="Helical" evidence="7">
    <location>
        <begin position="147"/>
        <end position="167"/>
    </location>
</feature>
<evidence type="ECO:0000256" key="1">
    <source>
        <dbReference type="ARBA" id="ARBA00004141"/>
    </source>
</evidence>
<feature type="transmembrane region" description="Helical" evidence="7">
    <location>
        <begin position="440"/>
        <end position="463"/>
    </location>
</feature>
<protein>
    <submittedName>
        <fullName evidence="9">Major facilitator superfamily domain-containing protein</fullName>
    </submittedName>
</protein>
<keyword evidence="3 7" id="KW-0812">Transmembrane</keyword>
<evidence type="ECO:0000313" key="10">
    <source>
        <dbReference type="Proteomes" id="UP000813444"/>
    </source>
</evidence>